<keyword evidence="8 15" id="KW-0067">ATP-binding</keyword>
<dbReference type="InterPro" id="IPR033732">
    <property type="entry name" value="ATP_synth_F1_a_nt-bd_dom"/>
</dbReference>
<dbReference type="InterPro" id="IPR004100">
    <property type="entry name" value="ATPase_F1/V1/A1_a/bsu_N"/>
</dbReference>
<keyword evidence="4 15" id="KW-0813">Transport</keyword>
<dbReference type="InterPro" id="IPR036121">
    <property type="entry name" value="ATPase_F1/V1/A1_a/bsu_N_sf"/>
</dbReference>
<dbReference type="PANTHER" id="PTHR48082:SF2">
    <property type="entry name" value="ATP SYNTHASE SUBUNIT ALPHA, MITOCHONDRIAL"/>
    <property type="match status" value="1"/>
</dbReference>
<keyword evidence="11 15" id="KW-0472">Membrane</keyword>
<dbReference type="NCBIfam" id="TIGR00962">
    <property type="entry name" value="atpA"/>
    <property type="match status" value="1"/>
</dbReference>
<dbReference type="InterPro" id="IPR023366">
    <property type="entry name" value="ATP_synth_asu-like_sf"/>
</dbReference>
<accession>A0ABZ0HXP0</accession>
<evidence type="ECO:0000256" key="4">
    <source>
        <dbReference type="ARBA" id="ARBA00022448"/>
    </source>
</evidence>
<dbReference type="InterPro" id="IPR000793">
    <property type="entry name" value="ATP_synth_asu_C"/>
</dbReference>
<evidence type="ECO:0000256" key="10">
    <source>
        <dbReference type="ARBA" id="ARBA00023065"/>
    </source>
</evidence>
<gene>
    <name evidence="15" type="primary">atpA</name>
    <name evidence="19" type="ORF">RZS28_08765</name>
</gene>
<dbReference type="Proteomes" id="UP001626536">
    <property type="component" value="Chromosome"/>
</dbReference>
<dbReference type="CDD" id="cd18116">
    <property type="entry name" value="ATP-synt_F1_alpha_N"/>
    <property type="match status" value="1"/>
</dbReference>
<evidence type="ECO:0000259" key="18">
    <source>
        <dbReference type="Pfam" id="PF02874"/>
    </source>
</evidence>
<dbReference type="InterPro" id="IPR005294">
    <property type="entry name" value="ATP_synth_F1_asu"/>
</dbReference>
<keyword evidence="9 15" id="KW-1278">Translocase</keyword>
<dbReference type="CDD" id="cd18113">
    <property type="entry name" value="ATP-synt_F1_alpha_C"/>
    <property type="match status" value="1"/>
</dbReference>
<evidence type="ECO:0000256" key="8">
    <source>
        <dbReference type="ARBA" id="ARBA00022840"/>
    </source>
</evidence>
<comment type="similarity">
    <text evidence="3 15">Belongs to the ATPase alpha/beta chains family.</text>
</comment>
<dbReference type="Pfam" id="PF00306">
    <property type="entry name" value="ATP-synt_ab_C"/>
    <property type="match status" value="1"/>
</dbReference>
<comment type="subunit">
    <text evidence="14">F-type ATPases have 2 components, CF(1) - the catalytic core - and CF(0) - the membrane proton channel. CF(1) has five subunits: alpha(3), beta(3), gamma(1), delta(1), epsilon(1). CF(0) has four main subunits: a(1), b(1), b'(1) and c(9-12).</text>
</comment>
<evidence type="ECO:0000256" key="2">
    <source>
        <dbReference type="ARBA" id="ARBA00004370"/>
    </source>
</evidence>
<evidence type="ECO:0000256" key="15">
    <source>
        <dbReference type="HAMAP-Rule" id="MF_01346"/>
    </source>
</evidence>
<evidence type="ECO:0000256" key="11">
    <source>
        <dbReference type="ARBA" id="ARBA00023136"/>
    </source>
</evidence>
<feature type="domain" description="ATPase F1/V1/A1 complex alpha/beta subunit nucleotide-binding" evidence="16">
    <location>
        <begin position="153"/>
        <end position="368"/>
    </location>
</feature>
<evidence type="ECO:0000313" key="19">
    <source>
        <dbReference type="EMBL" id="WOJ91328.1"/>
    </source>
</evidence>
<feature type="binding site" evidence="15">
    <location>
        <begin position="173"/>
        <end position="180"/>
    </location>
    <ligand>
        <name>ATP</name>
        <dbReference type="ChEBI" id="CHEBI:30616"/>
    </ligand>
</feature>
<keyword evidence="12 15" id="KW-0139">CF(1)</keyword>
<dbReference type="EMBL" id="CP136862">
    <property type="protein sequence ID" value="WOJ91328.1"/>
    <property type="molecule type" value="Genomic_DNA"/>
</dbReference>
<organism evidence="19 20">
    <name type="scientific">Methylocapsa polymorpha</name>
    <dbReference type="NCBI Taxonomy" id="3080828"/>
    <lineage>
        <taxon>Bacteria</taxon>
        <taxon>Pseudomonadati</taxon>
        <taxon>Pseudomonadota</taxon>
        <taxon>Alphaproteobacteria</taxon>
        <taxon>Hyphomicrobiales</taxon>
        <taxon>Beijerinckiaceae</taxon>
        <taxon>Methylocapsa</taxon>
    </lineage>
</organism>
<dbReference type="Pfam" id="PF02874">
    <property type="entry name" value="ATP-synt_ab_N"/>
    <property type="match status" value="1"/>
</dbReference>
<evidence type="ECO:0000313" key="20">
    <source>
        <dbReference type="Proteomes" id="UP001626536"/>
    </source>
</evidence>
<keyword evidence="20" id="KW-1185">Reference proteome</keyword>
<feature type="domain" description="ATPase F1/V1/A1 complex alpha/beta subunit N-terminal" evidence="18">
    <location>
        <begin position="30"/>
        <end position="96"/>
    </location>
</feature>
<dbReference type="SUPFAM" id="SSF52540">
    <property type="entry name" value="P-loop containing nucleoside triphosphate hydrolases"/>
    <property type="match status" value="1"/>
</dbReference>
<evidence type="ECO:0000259" key="16">
    <source>
        <dbReference type="Pfam" id="PF00006"/>
    </source>
</evidence>
<dbReference type="Gene3D" id="3.40.50.300">
    <property type="entry name" value="P-loop containing nucleotide triphosphate hydrolases"/>
    <property type="match status" value="1"/>
</dbReference>
<keyword evidence="6 15" id="KW-0547">Nucleotide-binding</keyword>
<protein>
    <recommendedName>
        <fullName evidence="15">ATP synthase subunit alpha</fullName>
        <ecNumber evidence="15">7.1.2.2</ecNumber>
    </recommendedName>
    <alternativeName>
        <fullName evidence="15">ATP synthase F1 sector subunit alpha</fullName>
    </alternativeName>
    <alternativeName>
        <fullName evidence="15">F-ATPase subunit alpha</fullName>
    </alternativeName>
</protein>
<dbReference type="PANTHER" id="PTHR48082">
    <property type="entry name" value="ATP SYNTHASE SUBUNIT ALPHA, MITOCHONDRIAL"/>
    <property type="match status" value="1"/>
</dbReference>
<evidence type="ECO:0000256" key="14">
    <source>
        <dbReference type="ARBA" id="ARBA00026013"/>
    </source>
</evidence>
<dbReference type="SUPFAM" id="SSF47917">
    <property type="entry name" value="C-terminal domain of alpha and beta subunits of F1 ATP synthase"/>
    <property type="match status" value="1"/>
</dbReference>
<keyword evidence="5" id="KW-0997">Cell inner membrane</keyword>
<name>A0ABZ0HXP0_9HYPH</name>
<keyword evidence="10 15" id="KW-0406">Ion transport</keyword>
<keyword evidence="13 15" id="KW-0066">ATP synthesis</keyword>
<sequence>MTTTLGEDLRGWLDQSRRRIGGLALEPRIEQIGRVAQTGDGVATVRGLPDARLDELLIFEGGVRGLAVDLGEHAIGCVLLGDATAIHAGSVVRGTGEVARVPVGEALLGRVINALGVPLDGGAPVAARSFAPAEQPAPAIVDRALVTRPLATGLLVVDAMIPLGRGQRELIIGDRGTGKTAIAVDAIINQRSSGVICVYAAVGQKASSVAQVVEAVRRYGALERCLFVVGEANAAPGLQWLTPYAACTMAEYFMAQGRDVLLVIDDLTKHAAVYRQVSLLLRRPPGREAYPGDIFYIHSRLLERAAKLAPERGGGSLTALPIAETQAGNISSYIPTNLISITDGQIYLDPRLFYEDQKPAVDVGKSVSRVGGKTQAPVLKALSESLRLEYAQFLELEVFTRFGTMVDERTRKVIEHGRRIREALRQEQFAPLALAEEVVLLLALSEGVLDDAPLGRVGDFRKALGPWLTAHCPEAAALDDQSKALSDDLRATLKASLQALARSLGLYGGAAGEPT</sequence>
<dbReference type="InterPro" id="IPR020003">
    <property type="entry name" value="ATPase_a/bsu_AS"/>
</dbReference>
<evidence type="ECO:0000256" key="12">
    <source>
        <dbReference type="ARBA" id="ARBA00023196"/>
    </source>
</evidence>
<dbReference type="InterPro" id="IPR027417">
    <property type="entry name" value="P-loop_NTPase"/>
</dbReference>
<dbReference type="CDD" id="cd01132">
    <property type="entry name" value="F1-ATPase_alpha_CD"/>
    <property type="match status" value="1"/>
</dbReference>
<evidence type="ECO:0000256" key="6">
    <source>
        <dbReference type="ARBA" id="ARBA00022741"/>
    </source>
</evidence>
<reference evidence="19 20" key="1">
    <citation type="submission" date="2023-10" db="EMBL/GenBank/DDBJ databases">
        <title>Novel methanotroph of the genus Methylocapsa from a subarctic wetland.</title>
        <authorList>
            <person name="Belova S.E."/>
            <person name="Oshkin I.Y."/>
            <person name="Miroshnikov K."/>
            <person name="Dedysh S.N."/>
        </authorList>
    </citation>
    <scope>NUCLEOTIDE SEQUENCE [LARGE SCALE GENOMIC DNA]</scope>
    <source>
        <strain evidence="19 20">RX1</strain>
    </source>
</reference>
<keyword evidence="15" id="KW-1003">Cell membrane</keyword>
<evidence type="ECO:0000256" key="1">
    <source>
        <dbReference type="ARBA" id="ARBA00003784"/>
    </source>
</evidence>
<feature type="site" description="Required for activity" evidence="15">
    <location>
        <position position="366"/>
    </location>
</feature>
<dbReference type="Gene3D" id="2.40.30.20">
    <property type="match status" value="1"/>
</dbReference>
<dbReference type="Pfam" id="PF00006">
    <property type="entry name" value="ATP-synt_ab"/>
    <property type="match status" value="1"/>
</dbReference>
<proteinExistence type="inferred from homology"/>
<evidence type="ECO:0000256" key="7">
    <source>
        <dbReference type="ARBA" id="ARBA00022781"/>
    </source>
</evidence>
<comment type="function">
    <text evidence="1 15">Produces ATP from ADP in the presence of a proton gradient across the membrane. The alpha chain is a regulatory subunit.</text>
</comment>
<evidence type="ECO:0000256" key="5">
    <source>
        <dbReference type="ARBA" id="ARBA00022519"/>
    </source>
</evidence>
<evidence type="ECO:0000256" key="9">
    <source>
        <dbReference type="ARBA" id="ARBA00022967"/>
    </source>
</evidence>
<dbReference type="InterPro" id="IPR000194">
    <property type="entry name" value="ATPase_F1/V1/A1_a/bsu_nucl-bd"/>
</dbReference>
<dbReference type="PROSITE" id="PS00152">
    <property type="entry name" value="ATPASE_ALPHA_BETA"/>
    <property type="match status" value="1"/>
</dbReference>
<feature type="domain" description="ATP synthase alpha subunit C-terminal" evidence="17">
    <location>
        <begin position="375"/>
        <end position="498"/>
    </location>
</feature>
<dbReference type="InterPro" id="IPR038376">
    <property type="entry name" value="ATP_synth_asu_C_sf"/>
</dbReference>
<dbReference type="Gene3D" id="1.20.150.20">
    <property type="entry name" value="ATP synthase alpha/beta chain, C-terminal domain"/>
    <property type="match status" value="1"/>
</dbReference>
<dbReference type="HAMAP" id="MF_01346">
    <property type="entry name" value="ATP_synth_alpha_bact"/>
    <property type="match status" value="1"/>
</dbReference>
<dbReference type="EC" id="7.1.2.2" evidence="15"/>
<comment type="catalytic activity">
    <reaction evidence="15">
        <text>ATP + H2O + 4 H(+)(in) = ADP + phosphate + 5 H(+)(out)</text>
        <dbReference type="Rhea" id="RHEA:57720"/>
        <dbReference type="ChEBI" id="CHEBI:15377"/>
        <dbReference type="ChEBI" id="CHEBI:15378"/>
        <dbReference type="ChEBI" id="CHEBI:30616"/>
        <dbReference type="ChEBI" id="CHEBI:43474"/>
        <dbReference type="ChEBI" id="CHEBI:456216"/>
        <dbReference type="EC" id="7.1.2.2"/>
    </reaction>
</comment>
<evidence type="ECO:0000256" key="3">
    <source>
        <dbReference type="ARBA" id="ARBA00008936"/>
    </source>
</evidence>
<comment type="subcellular location">
    <subcellularLocation>
        <location evidence="15">Cell membrane</location>
        <topology evidence="15">Peripheral membrane protein</topology>
    </subcellularLocation>
    <subcellularLocation>
        <location evidence="2">Membrane</location>
    </subcellularLocation>
</comment>
<keyword evidence="7 15" id="KW-0375">Hydrogen ion transport</keyword>
<evidence type="ECO:0000259" key="17">
    <source>
        <dbReference type="Pfam" id="PF00306"/>
    </source>
</evidence>
<dbReference type="SUPFAM" id="SSF50615">
    <property type="entry name" value="N-terminal domain of alpha and beta subunits of F1 ATP synthase"/>
    <property type="match status" value="1"/>
</dbReference>
<evidence type="ECO:0000256" key="13">
    <source>
        <dbReference type="ARBA" id="ARBA00023310"/>
    </source>
</evidence>
<dbReference type="RefSeq" id="WP_407340924.1">
    <property type="nucleotide sequence ID" value="NZ_CP136862.1"/>
</dbReference>
<dbReference type="NCBIfam" id="NF009884">
    <property type="entry name" value="PRK13343.1"/>
    <property type="match status" value="1"/>
</dbReference>